<dbReference type="Proteomes" id="UP000237082">
    <property type="component" value="Unassembled WGS sequence"/>
</dbReference>
<evidence type="ECO:0000313" key="1">
    <source>
        <dbReference type="EMBL" id="POZ59973.1"/>
    </source>
</evidence>
<name>A0A2S5DA98_9NEIS</name>
<organism evidence="1 2">
    <name type="scientific">Chromobacterium alticapitis</name>
    <dbReference type="NCBI Taxonomy" id="2073169"/>
    <lineage>
        <taxon>Bacteria</taxon>
        <taxon>Pseudomonadati</taxon>
        <taxon>Pseudomonadota</taxon>
        <taxon>Betaproteobacteria</taxon>
        <taxon>Neisseriales</taxon>
        <taxon>Chromobacteriaceae</taxon>
        <taxon>Chromobacterium</taxon>
    </lineage>
</organism>
<dbReference type="AlphaFoldDB" id="A0A2S5DA98"/>
<comment type="caution">
    <text evidence="1">The sequence shown here is derived from an EMBL/GenBank/DDBJ whole genome shotgun (WGS) entry which is preliminary data.</text>
</comment>
<gene>
    <name evidence="1" type="ORF">C2I19_21330</name>
</gene>
<proteinExistence type="predicted"/>
<sequence>MAVDGAMRWRLFWTASTAGEAGRLWQTPDRGLPLFPFAAEAVSICGGGRILMYRQRVFSGLHAGPGESTGRIVKGLVAMGVLAIDVDLSKTAASTR</sequence>
<evidence type="ECO:0000313" key="2">
    <source>
        <dbReference type="Proteomes" id="UP000237082"/>
    </source>
</evidence>
<reference evidence="2" key="1">
    <citation type="submission" date="2018-02" db="EMBL/GenBank/DDBJ databases">
        <authorList>
            <person name="O'Hara-Hanley K."/>
            <person name="Soby S."/>
        </authorList>
    </citation>
    <scope>NUCLEOTIDE SEQUENCE [LARGE SCALE GENOMIC DNA]</scope>
    <source>
        <strain evidence="2">MWU14-2602</strain>
    </source>
</reference>
<keyword evidence="2" id="KW-1185">Reference proteome</keyword>
<protein>
    <submittedName>
        <fullName evidence="1">Uncharacterized protein</fullName>
    </submittedName>
</protein>
<accession>A0A2S5DA98</accession>
<dbReference type="EMBL" id="PQWB01000197">
    <property type="protein sequence ID" value="POZ59973.1"/>
    <property type="molecule type" value="Genomic_DNA"/>
</dbReference>